<dbReference type="AlphaFoldDB" id="A0A2P2QSL3"/>
<accession>A0A2P2QSL3</accession>
<reference evidence="1" key="1">
    <citation type="submission" date="2018-02" db="EMBL/GenBank/DDBJ databases">
        <title>Rhizophora mucronata_Transcriptome.</title>
        <authorList>
            <person name="Meera S.P."/>
            <person name="Sreeshan A."/>
            <person name="Augustine A."/>
        </authorList>
    </citation>
    <scope>NUCLEOTIDE SEQUENCE</scope>
    <source>
        <tissue evidence="1">Leaf</tissue>
    </source>
</reference>
<evidence type="ECO:0000313" key="1">
    <source>
        <dbReference type="EMBL" id="MBX69918.1"/>
    </source>
</evidence>
<name>A0A2P2QSL3_RHIMU</name>
<sequence>MNLKSIMLRRSSRFPRQQPSIFLTLLPGTRFCLH</sequence>
<proteinExistence type="predicted"/>
<protein>
    <submittedName>
        <fullName evidence="1">WRKY transcription factor 76</fullName>
    </submittedName>
</protein>
<dbReference type="EMBL" id="GGEC01089434">
    <property type="protein sequence ID" value="MBX69918.1"/>
    <property type="molecule type" value="Transcribed_RNA"/>
</dbReference>
<organism evidence="1">
    <name type="scientific">Rhizophora mucronata</name>
    <name type="common">Asiatic mangrove</name>
    <dbReference type="NCBI Taxonomy" id="61149"/>
    <lineage>
        <taxon>Eukaryota</taxon>
        <taxon>Viridiplantae</taxon>
        <taxon>Streptophyta</taxon>
        <taxon>Embryophyta</taxon>
        <taxon>Tracheophyta</taxon>
        <taxon>Spermatophyta</taxon>
        <taxon>Magnoliopsida</taxon>
        <taxon>eudicotyledons</taxon>
        <taxon>Gunneridae</taxon>
        <taxon>Pentapetalae</taxon>
        <taxon>rosids</taxon>
        <taxon>fabids</taxon>
        <taxon>Malpighiales</taxon>
        <taxon>Rhizophoraceae</taxon>
        <taxon>Rhizophora</taxon>
    </lineage>
</organism>